<keyword evidence="5 7" id="KW-1133">Transmembrane helix</keyword>
<feature type="transmembrane region" description="Helical" evidence="7">
    <location>
        <begin position="119"/>
        <end position="139"/>
    </location>
</feature>
<dbReference type="InterPro" id="IPR002010">
    <property type="entry name" value="T3SS_IM_R"/>
</dbReference>
<dbReference type="Pfam" id="PF01311">
    <property type="entry name" value="Bac_export_1"/>
    <property type="match status" value="1"/>
</dbReference>
<dbReference type="EMBL" id="CP119083">
    <property type="protein sequence ID" value="WEF32865.1"/>
    <property type="molecule type" value="Genomic_DNA"/>
</dbReference>
<accession>A0ABY8BAC7</accession>
<feature type="transmembrane region" description="Helical" evidence="7">
    <location>
        <begin position="174"/>
        <end position="199"/>
    </location>
</feature>
<keyword evidence="8" id="KW-0966">Cell projection</keyword>
<reference evidence="8 9" key="1">
    <citation type="submission" date="2023-02" db="EMBL/GenBank/DDBJ databases">
        <title>Gemone sequence of Telluria chitinolytica ACM 3522T.</title>
        <authorList>
            <person name="Frediansyah A."/>
            <person name="Miess H."/>
            <person name="Gross H."/>
        </authorList>
    </citation>
    <scope>NUCLEOTIDE SEQUENCE [LARGE SCALE GENOMIC DNA]</scope>
    <source>
        <strain evidence="8 9">ACM 3522</strain>
    </source>
</reference>
<evidence type="ECO:0000313" key="8">
    <source>
        <dbReference type="EMBL" id="WEF32865.1"/>
    </source>
</evidence>
<keyword evidence="9" id="KW-1185">Reference proteome</keyword>
<feature type="transmembrane region" description="Helical" evidence="7">
    <location>
        <begin position="77"/>
        <end position="98"/>
    </location>
</feature>
<evidence type="ECO:0000256" key="2">
    <source>
        <dbReference type="ARBA" id="ARBA00009772"/>
    </source>
</evidence>
<protein>
    <submittedName>
        <fullName evidence="8">Flagellar biosynthetic protein FliR</fullName>
    </submittedName>
</protein>
<organism evidence="8 9">
    <name type="scientific">Pseudoduganella chitinolytica</name>
    <dbReference type="NCBI Taxonomy" id="34070"/>
    <lineage>
        <taxon>Bacteria</taxon>
        <taxon>Pseudomonadati</taxon>
        <taxon>Pseudomonadota</taxon>
        <taxon>Betaproteobacteria</taxon>
        <taxon>Burkholderiales</taxon>
        <taxon>Oxalobacteraceae</taxon>
        <taxon>Telluria group</taxon>
        <taxon>Pseudoduganella</taxon>
    </lineage>
</organism>
<evidence type="ECO:0000256" key="5">
    <source>
        <dbReference type="ARBA" id="ARBA00022989"/>
    </source>
</evidence>
<keyword evidence="4 7" id="KW-0812">Transmembrane</keyword>
<dbReference type="PANTHER" id="PTHR30065">
    <property type="entry name" value="FLAGELLAR BIOSYNTHETIC PROTEIN FLIR"/>
    <property type="match status" value="1"/>
</dbReference>
<name>A0ABY8BAC7_9BURK</name>
<evidence type="ECO:0000256" key="4">
    <source>
        <dbReference type="ARBA" id="ARBA00022692"/>
    </source>
</evidence>
<proteinExistence type="inferred from homology"/>
<keyword evidence="8" id="KW-0282">Flagellum</keyword>
<sequence length="254" mass="26455">MLIDFDPAWALGIFYVVIRLGVVLLLSPILAGLGGLVTVRVLLTFALAALLVPGLGPKLPAGALELGPVFSGACNELVVGATLAFGVFAAFGAFSLAGKILDVQSGFGIGTVYDPVTRAGAPLFATMLNMVGAVMFFAMDGHHAFMRGLAFSLEQVPPGTGFGAMPVDAVVRQFGLMFSLGVSLIIPVLLMLLLTETALAFVSRVLPQMNVFVVGVPVKIVVGTAVLALTVPTLGPAMGRVYGSIFEFWQKVLM</sequence>
<feature type="transmembrane region" description="Helical" evidence="7">
    <location>
        <begin position="12"/>
        <end position="30"/>
    </location>
</feature>
<keyword evidence="3" id="KW-1003">Cell membrane</keyword>
<evidence type="ECO:0000256" key="3">
    <source>
        <dbReference type="ARBA" id="ARBA00022475"/>
    </source>
</evidence>
<keyword evidence="8" id="KW-0969">Cilium</keyword>
<comment type="subcellular location">
    <subcellularLocation>
        <location evidence="1">Cell membrane</location>
        <topology evidence="1">Multi-pass membrane protein</topology>
    </subcellularLocation>
</comment>
<evidence type="ECO:0000256" key="7">
    <source>
        <dbReference type="SAM" id="Phobius"/>
    </source>
</evidence>
<evidence type="ECO:0000313" key="9">
    <source>
        <dbReference type="Proteomes" id="UP001216510"/>
    </source>
</evidence>
<feature type="transmembrane region" description="Helical" evidence="7">
    <location>
        <begin position="211"/>
        <end position="231"/>
    </location>
</feature>
<dbReference type="PRINTS" id="PR00953">
    <property type="entry name" value="TYPE3IMRPROT"/>
</dbReference>
<keyword evidence="6 7" id="KW-0472">Membrane</keyword>
<gene>
    <name evidence="8" type="ORF">PX653_26290</name>
</gene>
<feature type="transmembrane region" description="Helical" evidence="7">
    <location>
        <begin position="37"/>
        <end position="57"/>
    </location>
</feature>
<dbReference type="RefSeq" id="WP_277415581.1">
    <property type="nucleotide sequence ID" value="NZ_CP119083.1"/>
</dbReference>
<dbReference type="Proteomes" id="UP001216510">
    <property type="component" value="Chromosome"/>
</dbReference>
<dbReference type="PANTHER" id="PTHR30065:SF1">
    <property type="entry name" value="SURFACE PRESENTATION OF ANTIGENS PROTEIN SPAR"/>
    <property type="match status" value="1"/>
</dbReference>
<comment type="similarity">
    <text evidence="2">Belongs to the FliR/MopE/SpaR family.</text>
</comment>
<evidence type="ECO:0000256" key="6">
    <source>
        <dbReference type="ARBA" id="ARBA00023136"/>
    </source>
</evidence>
<evidence type="ECO:0000256" key="1">
    <source>
        <dbReference type="ARBA" id="ARBA00004651"/>
    </source>
</evidence>